<gene>
    <name evidence="1" type="ORF">J2T09_003607</name>
</gene>
<reference evidence="1 2" key="1">
    <citation type="submission" date="2023-07" db="EMBL/GenBank/DDBJ databases">
        <title>Sorghum-associated microbial communities from plants grown in Nebraska, USA.</title>
        <authorList>
            <person name="Schachtman D."/>
        </authorList>
    </citation>
    <scope>NUCLEOTIDE SEQUENCE [LARGE SCALE GENOMIC DNA]</scope>
    <source>
        <strain evidence="1 2">DS1307</strain>
    </source>
</reference>
<sequence>MVDKTFTFAVDGDLMTAFNDAAKAQDTTGDELLRQFMHDFVIEREADPGYDAWFRQQVEEGIAQADAGNVISSEEVERHFAERREQTLRKIGEMR</sequence>
<keyword evidence="2" id="KW-1185">Reference proteome</keyword>
<evidence type="ECO:0000313" key="2">
    <source>
        <dbReference type="Proteomes" id="UP001241472"/>
    </source>
</evidence>
<accession>A0ABT9PX91</accession>
<dbReference type="Gene3D" id="6.20.450.20">
    <property type="match status" value="1"/>
</dbReference>
<dbReference type="RefSeq" id="WP_306837095.1">
    <property type="nucleotide sequence ID" value="NZ_JAUSRF010000012.1"/>
</dbReference>
<comment type="caution">
    <text evidence="1">The sequence shown here is derived from an EMBL/GenBank/DDBJ whole genome shotgun (WGS) entry which is preliminary data.</text>
</comment>
<organism evidence="1 2">
    <name type="scientific">Neorhizobium huautlense</name>
    <dbReference type="NCBI Taxonomy" id="67774"/>
    <lineage>
        <taxon>Bacteria</taxon>
        <taxon>Pseudomonadati</taxon>
        <taxon>Pseudomonadota</taxon>
        <taxon>Alphaproteobacteria</taxon>
        <taxon>Hyphomicrobiales</taxon>
        <taxon>Rhizobiaceae</taxon>
        <taxon>Rhizobium/Agrobacterium group</taxon>
        <taxon>Neorhizobium</taxon>
    </lineage>
</organism>
<name>A0ABT9PX91_9HYPH</name>
<evidence type="ECO:0000313" key="1">
    <source>
        <dbReference type="EMBL" id="MDP9838835.1"/>
    </source>
</evidence>
<proteinExistence type="predicted"/>
<protein>
    <submittedName>
        <fullName evidence="1">Transcriptional regulator</fullName>
    </submittedName>
</protein>
<dbReference type="EMBL" id="JAUSRF010000012">
    <property type="protein sequence ID" value="MDP9838835.1"/>
    <property type="molecule type" value="Genomic_DNA"/>
</dbReference>
<dbReference type="Proteomes" id="UP001241472">
    <property type="component" value="Unassembled WGS sequence"/>
</dbReference>